<dbReference type="RefSeq" id="XP_038785037.1">
    <property type="nucleotide sequence ID" value="XM_038932549.1"/>
</dbReference>
<accession>A0A8H7EGA9</accession>
<name>A0A8H7EGA9_9PLEO</name>
<dbReference type="PANTHER" id="PTHR46910:SF12">
    <property type="entry name" value="REGULATORY PROTEIN CAT8"/>
    <property type="match status" value="1"/>
</dbReference>
<dbReference type="Proteomes" id="UP000596902">
    <property type="component" value="Unassembled WGS sequence"/>
</dbReference>
<dbReference type="GO" id="GO:0005634">
    <property type="term" value="C:nucleus"/>
    <property type="evidence" value="ECO:0007669"/>
    <property type="project" value="UniProtKB-SubCell"/>
</dbReference>
<dbReference type="Pfam" id="PF00172">
    <property type="entry name" value="Zn_clus"/>
    <property type="match status" value="1"/>
</dbReference>
<keyword evidence="5" id="KW-0238">DNA-binding</keyword>
<protein>
    <submittedName>
        <fullName evidence="11">C6 transcription factor</fullName>
    </submittedName>
</protein>
<proteinExistence type="predicted"/>
<dbReference type="PANTHER" id="PTHR46910">
    <property type="entry name" value="TRANSCRIPTION FACTOR PDR1"/>
    <property type="match status" value="1"/>
</dbReference>
<sequence length="882" mass="97399">MPGILPMKVIKVGSSCQSRIAQACDRCRSKKIRCDGIRPSCTQCTNVGFECKTSDKLSRRAFPRGYTESLEERVRVLEAEVRDLKDLLDEKDEKIDMLSRMHARSPTAFPTARRPSMHSPGSSEVREESQEKDDTFKVQQAPLLLDDLNRDSYFVGSSSGRTLVEAFKQKAQETGRLSTDINSSAFFGAGARQASTHFKRIVSFKAPPRLVSDQMINIFFQEWAPLFPILHRPTFLSLYEQYVASPDAMSDKKSIAQLNLVFGIAALSSDPRDGQDVDSFETQWQSAIESFLMENDVATLQSLVLAQIFCLLRADYSRVLKYKGLAVGLSQRLGLHQSQKRFALDALTSETRKKLFWSLYTVDCLSAAHLGLPKLIREEDVHCEYPVDADDEYVTEKGFLPTLPGEYTKLSSALALFRLSRILSKVLTELYPGSASHDISFRTIASLCDELEDWQSNLAPHLKLTFAQDKPSTNVTSSRSPVLSLAYHHIRALVYRPAVVANLGDKGSSAVVAVGDACKHIVQIVELLDERKLSFSFCLNRNEVLVQAGFGLLFQTLTLAREGKLIKDSNRLVCSVMDMLERGNAAGYAEFRRVGCGIVAVPRVEQMPAPPLSRHNSESNMGAPLDTFRATQKSLKALAARFSPSAMKAARLDQEPRRATLPALSPNVGVHANPSSTSLSSIRSEPPVARSEPTLSPLSHRASFSMPNKRRPSQPTPQQQQQQQQQQQVQRNIDYLSFASDPLASYALQNNQGIKTEVSSSDWERLLSSLDNGQTNIYDTIYGGQPADALVDVTPQSASTDSNVTWSPNVWNWGSYSSEAPPPQSVLSFSDESLTSGEEFSTGACEYGSTPGSDRLYPGIMIPGDYDSTANLTGLDTAYCGL</sequence>
<comment type="subcellular location">
    <subcellularLocation>
        <location evidence="1">Nucleus</location>
    </subcellularLocation>
</comment>
<dbReference type="GO" id="GO:0003677">
    <property type="term" value="F:DNA binding"/>
    <property type="evidence" value="ECO:0007669"/>
    <property type="project" value="UniProtKB-KW"/>
</dbReference>
<keyword evidence="6" id="KW-0804">Transcription</keyword>
<dbReference type="InterPro" id="IPR050987">
    <property type="entry name" value="AtrR-like"/>
</dbReference>
<reference evidence="11" key="1">
    <citation type="submission" date="2020-01" db="EMBL/GenBank/DDBJ databases">
        <authorList>
            <person name="Feng Z.H.Z."/>
        </authorList>
    </citation>
    <scope>NUCLEOTIDE SEQUENCE</scope>
    <source>
        <strain evidence="11">CBS107.38</strain>
    </source>
</reference>
<dbReference type="InterPro" id="IPR001138">
    <property type="entry name" value="Zn2Cys6_DnaBD"/>
</dbReference>
<dbReference type="Gene3D" id="4.10.240.10">
    <property type="entry name" value="Zn(2)-C6 fungal-type DNA-binding domain"/>
    <property type="match status" value="1"/>
</dbReference>
<dbReference type="EMBL" id="JAAABM010000010">
    <property type="protein sequence ID" value="KAF7674742.1"/>
    <property type="molecule type" value="Genomic_DNA"/>
</dbReference>
<keyword evidence="12" id="KW-1185">Reference proteome</keyword>
<keyword evidence="7" id="KW-0539">Nucleus</keyword>
<dbReference type="GO" id="GO:0008270">
    <property type="term" value="F:zinc ion binding"/>
    <property type="evidence" value="ECO:0007669"/>
    <property type="project" value="InterPro"/>
</dbReference>
<evidence type="ECO:0000256" key="5">
    <source>
        <dbReference type="ARBA" id="ARBA00023125"/>
    </source>
</evidence>
<feature type="compositionally biased region" description="Low complexity" evidence="9">
    <location>
        <begin position="718"/>
        <end position="730"/>
    </location>
</feature>
<dbReference type="GeneID" id="62205727"/>
<evidence type="ECO:0000313" key="11">
    <source>
        <dbReference type="EMBL" id="KAF7674742.1"/>
    </source>
</evidence>
<evidence type="ECO:0000256" key="9">
    <source>
        <dbReference type="SAM" id="MobiDB-lite"/>
    </source>
</evidence>
<keyword evidence="4" id="KW-0805">Transcription regulation</keyword>
<evidence type="ECO:0000256" key="2">
    <source>
        <dbReference type="ARBA" id="ARBA00022723"/>
    </source>
</evidence>
<evidence type="ECO:0000313" key="12">
    <source>
        <dbReference type="Proteomes" id="UP000596902"/>
    </source>
</evidence>
<dbReference type="CDD" id="cd00067">
    <property type="entry name" value="GAL4"/>
    <property type="match status" value="1"/>
</dbReference>
<evidence type="ECO:0000256" key="8">
    <source>
        <dbReference type="SAM" id="Coils"/>
    </source>
</evidence>
<dbReference type="Pfam" id="PF04082">
    <property type="entry name" value="Fungal_trans"/>
    <property type="match status" value="1"/>
</dbReference>
<evidence type="ECO:0000256" key="4">
    <source>
        <dbReference type="ARBA" id="ARBA00023015"/>
    </source>
</evidence>
<dbReference type="SUPFAM" id="SSF57701">
    <property type="entry name" value="Zn2/Cys6 DNA-binding domain"/>
    <property type="match status" value="1"/>
</dbReference>
<dbReference type="GO" id="GO:0006351">
    <property type="term" value="P:DNA-templated transcription"/>
    <property type="evidence" value="ECO:0007669"/>
    <property type="project" value="InterPro"/>
</dbReference>
<gene>
    <name evidence="11" type="ORF">GT037_007502</name>
</gene>
<reference evidence="11" key="2">
    <citation type="submission" date="2020-08" db="EMBL/GenBank/DDBJ databases">
        <title>Draft Genome Sequence of Cumin Blight Pathogen Alternaria burnsii.</title>
        <authorList>
            <person name="Feng Z."/>
        </authorList>
    </citation>
    <scope>NUCLEOTIDE SEQUENCE</scope>
    <source>
        <strain evidence="11">CBS107.38</strain>
    </source>
</reference>
<dbReference type="SMART" id="SM00066">
    <property type="entry name" value="GAL4"/>
    <property type="match status" value="1"/>
</dbReference>
<dbReference type="SMART" id="SM00906">
    <property type="entry name" value="Fungal_trans"/>
    <property type="match status" value="1"/>
</dbReference>
<dbReference type="PROSITE" id="PS50048">
    <property type="entry name" value="ZN2_CY6_FUNGAL_2"/>
    <property type="match status" value="1"/>
</dbReference>
<dbReference type="GO" id="GO:0000981">
    <property type="term" value="F:DNA-binding transcription factor activity, RNA polymerase II-specific"/>
    <property type="evidence" value="ECO:0007669"/>
    <property type="project" value="InterPro"/>
</dbReference>
<dbReference type="PROSITE" id="PS00463">
    <property type="entry name" value="ZN2_CY6_FUNGAL_1"/>
    <property type="match status" value="1"/>
</dbReference>
<evidence type="ECO:0000256" key="1">
    <source>
        <dbReference type="ARBA" id="ARBA00004123"/>
    </source>
</evidence>
<organism evidence="11 12">
    <name type="scientific">Alternaria burnsii</name>
    <dbReference type="NCBI Taxonomy" id="1187904"/>
    <lineage>
        <taxon>Eukaryota</taxon>
        <taxon>Fungi</taxon>
        <taxon>Dikarya</taxon>
        <taxon>Ascomycota</taxon>
        <taxon>Pezizomycotina</taxon>
        <taxon>Dothideomycetes</taxon>
        <taxon>Pleosporomycetidae</taxon>
        <taxon>Pleosporales</taxon>
        <taxon>Pleosporineae</taxon>
        <taxon>Pleosporaceae</taxon>
        <taxon>Alternaria</taxon>
        <taxon>Alternaria sect. Alternaria</taxon>
    </lineage>
</organism>
<feature type="domain" description="Zn(2)-C6 fungal-type" evidence="10">
    <location>
        <begin position="23"/>
        <end position="53"/>
    </location>
</feature>
<feature type="region of interest" description="Disordered" evidence="9">
    <location>
        <begin position="103"/>
        <end position="136"/>
    </location>
</feature>
<evidence type="ECO:0000256" key="7">
    <source>
        <dbReference type="ARBA" id="ARBA00023242"/>
    </source>
</evidence>
<feature type="coiled-coil region" evidence="8">
    <location>
        <begin position="67"/>
        <end position="101"/>
    </location>
</feature>
<comment type="caution">
    <text evidence="11">The sequence shown here is derived from an EMBL/GenBank/DDBJ whole genome shotgun (WGS) entry which is preliminary data.</text>
</comment>
<dbReference type="InterPro" id="IPR007219">
    <property type="entry name" value="XnlR_reg_dom"/>
</dbReference>
<feature type="compositionally biased region" description="Polar residues" evidence="9">
    <location>
        <begin position="673"/>
        <end position="683"/>
    </location>
</feature>
<evidence type="ECO:0000256" key="6">
    <source>
        <dbReference type="ARBA" id="ARBA00023163"/>
    </source>
</evidence>
<dbReference type="InterPro" id="IPR036864">
    <property type="entry name" value="Zn2-C6_fun-type_DNA-bd_sf"/>
</dbReference>
<dbReference type="FunFam" id="4.10.240.10:FF:000007">
    <property type="entry name" value="C6 transcription factor FacB"/>
    <property type="match status" value="1"/>
</dbReference>
<evidence type="ECO:0000256" key="3">
    <source>
        <dbReference type="ARBA" id="ARBA00022833"/>
    </source>
</evidence>
<dbReference type="CDD" id="cd15485">
    <property type="entry name" value="ZIP_Cat8"/>
    <property type="match status" value="1"/>
</dbReference>
<keyword evidence="3" id="KW-0862">Zinc</keyword>
<keyword evidence="8" id="KW-0175">Coiled coil</keyword>
<keyword evidence="2" id="KW-0479">Metal-binding</keyword>
<feature type="compositionally biased region" description="Basic and acidic residues" evidence="9">
    <location>
        <begin position="124"/>
        <end position="136"/>
    </location>
</feature>
<evidence type="ECO:0000259" key="10">
    <source>
        <dbReference type="PROSITE" id="PS50048"/>
    </source>
</evidence>
<dbReference type="CDD" id="cd12148">
    <property type="entry name" value="fungal_TF_MHR"/>
    <property type="match status" value="1"/>
</dbReference>
<dbReference type="AlphaFoldDB" id="A0A8H7EGA9"/>
<feature type="region of interest" description="Disordered" evidence="9">
    <location>
        <begin position="661"/>
        <end position="730"/>
    </location>
</feature>